<dbReference type="Proteomes" id="UP001596958">
    <property type="component" value="Unassembled WGS sequence"/>
</dbReference>
<keyword evidence="2" id="KW-1185">Reference proteome</keyword>
<gene>
    <name evidence="1" type="ORF">ACFQZS_05660</name>
</gene>
<protein>
    <recommendedName>
        <fullName evidence="3">SbsA Ig-like domain-containing protein</fullName>
    </recommendedName>
</protein>
<evidence type="ECO:0000313" key="2">
    <source>
        <dbReference type="Proteomes" id="UP001596958"/>
    </source>
</evidence>
<accession>A0ABW2YUT1</accession>
<proteinExistence type="predicted"/>
<comment type="caution">
    <text evidence="1">The sequence shown here is derived from an EMBL/GenBank/DDBJ whole genome shotgun (WGS) entry which is preliminary data.</text>
</comment>
<reference evidence="2" key="1">
    <citation type="journal article" date="2019" name="Int. J. Syst. Evol. Microbiol.">
        <title>The Global Catalogue of Microorganisms (GCM) 10K type strain sequencing project: providing services to taxonomists for standard genome sequencing and annotation.</title>
        <authorList>
            <consortium name="The Broad Institute Genomics Platform"/>
            <consortium name="The Broad Institute Genome Sequencing Center for Infectious Disease"/>
            <person name="Wu L."/>
            <person name="Ma J."/>
        </authorList>
    </citation>
    <scope>NUCLEOTIDE SEQUENCE [LARGE SCALE GENOMIC DNA]</scope>
    <source>
        <strain evidence="2">CCUG 63418</strain>
    </source>
</reference>
<sequence>MDGLVKGILIPERLIQDVDQYPLTVSLNGSDRNVLGNFNKTDTGMLFEPVIPLSTGMEYGILQANRVVGKITVPAATGKPPVVTAIYPQADTVPENLLKFYIEFSEPMQTGNALDYIFLLDKNRDTLQRIFLDLKPELWDPTEKVLTVWIDPGRIKRELVLNKELGNPLHSRHAYQLVISGKWRDGRGLNMGKDISKKFVVNQRVDEQLSIDKWRVAAPKAGSKQPVIVYSDHPLDHYLLKESVTVLGKDGKPIEGEITLADRDKTWMFTPGTQWLLGTYKLRVAARLEDLAGNNLNKVFDRDIYKQKKNDNSYYERAFEVR</sequence>
<dbReference type="EMBL" id="JBHTHU010000005">
    <property type="protein sequence ID" value="MFD0749620.1"/>
    <property type="molecule type" value="Genomic_DNA"/>
</dbReference>
<name>A0ABW2YUT1_9SPHI</name>
<evidence type="ECO:0000313" key="1">
    <source>
        <dbReference type="EMBL" id="MFD0749620.1"/>
    </source>
</evidence>
<evidence type="ECO:0008006" key="3">
    <source>
        <dbReference type="Google" id="ProtNLM"/>
    </source>
</evidence>
<organism evidence="1 2">
    <name type="scientific">Mucilaginibacter calamicampi</name>
    <dbReference type="NCBI Taxonomy" id="1302352"/>
    <lineage>
        <taxon>Bacteria</taxon>
        <taxon>Pseudomonadati</taxon>
        <taxon>Bacteroidota</taxon>
        <taxon>Sphingobacteriia</taxon>
        <taxon>Sphingobacteriales</taxon>
        <taxon>Sphingobacteriaceae</taxon>
        <taxon>Mucilaginibacter</taxon>
    </lineage>
</organism>